<protein>
    <submittedName>
        <fullName evidence="1">Uncharacterized protein</fullName>
    </submittedName>
</protein>
<accession>A0A0C1QCU7</accession>
<dbReference type="AlphaFoldDB" id="A0A0C1QCU7"/>
<sequence length="245" mass="27374">MKTVAALLEAKISIKYVLALLLGLYLADFSIKSDSVSNPPQKKVSQEHVVNNPLDKHASETGTEVVTEFKTIAEITDIFTPTNLVDAVNQHPYQDLVPSADAPEQLTIMQLEAELAIKDFELYIQAIQNQDGKRVSAAERFSDEPIDHQWAQLQEQKYGELFNEDALSLYPFENTQCRSNQCATKVFLQSDDEVHALSEDLNSVLDMQSQGHGALPVMIERDPNSDHFTVYIARTMKGFNLSGSN</sequence>
<gene>
    <name evidence="1" type="ORF">JF50_07290</name>
</gene>
<evidence type="ECO:0000313" key="1">
    <source>
        <dbReference type="EMBL" id="KID58461.1"/>
    </source>
</evidence>
<comment type="caution">
    <text evidence="1">The sequence shown here is derived from an EMBL/GenBank/DDBJ whole genome shotgun (WGS) entry which is preliminary data.</text>
</comment>
<name>A0A0C1QCU7_9GAMM</name>
<reference evidence="1 2" key="1">
    <citation type="submission" date="2014-12" db="EMBL/GenBank/DDBJ databases">
        <title>Draft Genome Sequence of Pseudoalteromonas luteoviolacea HI1.</title>
        <authorList>
            <person name="Asahina A.Y."/>
            <person name="Hadfield M.G."/>
        </authorList>
    </citation>
    <scope>NUCLEOTIDE SEQUENCE [LARGE SCALE GENOMIC DNA]</scope>
    <source>
        <strain evidence="1 2">HI1</strain>
    </source>
</reference>
<proteinExistence type="predicted"/>
<dbReference type="Proteomes" id="UP000031327">
    <property type="component" value="Unassembled WGS sequence"/>
</dbReference>
<dbReference type="EMBL" id="JWIC01000004">
    <property type="protein sequence ID" value="KID58461.1"/>
    <property type="molecule type" value="Genomic_DNA"/>
</dbReference>
<organism evidence="1 2">
    <name type="scientific">Pseudoalteromonas luteoviolacea</name>
    <dbReference type="NCBI Taxonomy" id="43657"/>
    <lineage>
        <taxon>Bacteria</taxon>
        <taxon>Pseudomonadati</taxon>
        <taxon>Pseudomonadota</taxon>
        <taxon>Gammaproteobacteria</taxon>
        <taxon>Alteromonadales</taxon>
        <taxon>Pseudoalteromonadaceae</taxon>
        <taxon>Pseudoalteromonas</taxon>
    </lineage>
</organism>
<evidence type="ECO:0000313" key="2">
    <source>
        <dbReference type="Proteomes" id="UP000031327"/>
    </source>
</evidence>